<dbReference type="NCBIfam" id="TIGR01683">
    <property type="entry name" value="thiS"/>
    <property type="match status" value="1"/>
</dbReference>
<dbReference type="EMBL" id="BAABFA010000005">
    <property type="protein sequence ID" value="GAA4461092.1"/>
    <property type="molecule type" value="Genomic_DNA"/>
</dbReference>
<protein>
    <recommendedName>
        <fullName evidence="3">Thiamine biosynthesis protein ThiS</fullName>
    </recommendedName>
</protein>
<evidence type="ECO:0000313" key="1">
    <source>
        <dbReference type="EMBL" id="GAA4461092.1"/>
    </source>
</evidence>
<dbReference type="SUPFAM" id="SSF54285">
    <property type="entry name" value="MoaD/ThiS"/>
    <property type="match status" value="1"/>
</dbReference>
<evidence type="ECO:0000313" key="2">
    <source>
        <dbReference type="Proteomes" id="UP001500067"/>
    </source>
</evidence>
<sequence>MILIHIRLNGYFTGIITSISLNFVTDFRGASIPPAEMIPSVPDQGNACEWEKYRSPLQHFGCAILFSPAAPKTAVMIVYVNNRPCDLTDGCDIAAALHTLGIPAQNGTAIAVNSDVIPRPHWPTHTLRDNDKVMIIKATQGG</sequence>
<dbReference type="Gene3D" id="3.10.20.30">
    <property type="match status" value="1"/>
</dbReference>
<dbReference type="CDD" id="cd00565">
    <property type="entry name" value="Ubl_ThiS"/>
    <property type="match status" value="1"/>
</dbReference>
<dbReference type="PANTHER" id="PTHR34472:SF1">
    <property type="entry name" value="SULFUR CARRIER PROTEIN THIS"/>
    <property type="match status" value="1"/>
</dbReference>
<dbReference type="Pfam" id="PF02597">
    <property type="entry name" value="ThiS"/>
    <property type="match status" value="1"/>
</dbReference>
<dbReference type="Proteomes" id="UP001500067">
    <property type="component" value="Unassembled WGS sequence"/>
</dbReference>
<gene>
    <name evidence="1" type="ORF">GCM10023093_05120</name>
</gene>
<dbReference type="InterPro" id="IPR010035">
    <property type="entry name" value="Thi_S"/>
</dbReference>
<organism evidence="1 2">
    <name type="scientific">Nemorincola caseinilytica</name>
    <dbReference type="NCBI Taxonomy" id="2054315"/>
    <lineage>
        <taxon>Bacteria</taxon>
        <taxon>Pseudomonadati</taxon>
        <taxon>Bacteroidota</taxon>
        <taxon>Chitinophagia</taxon>
        <taxon>Chitinophagales</taxon>
        <taxon>Chitinophagaceae</taxon>
        <taxon>Nemorincola</taxon>
    </lineage>
</organism>
<proteinExistence type="predicted"/>
<keyword evidence="2" id="KW-1185">Reference proteome</keyword>
<accession>A0ABP8N7T2</accession>
<comment type="caution">
    <text evidence="1">The sequence shown here is derived from an EMBL/GenBank/DDBJ whole genome shotgun (WGS) entry which is preliminary data.</text>
</comment>
<dbReference type="PANTHER" id="PTHR34472">
    <property type="entry name" value="SULFUR CARRIER PROTEIN THIS"/>
    <property type="match status" value="1"/>
</dbReference>
<dbReference type="InterPro" id="IPR016155">
    <property type="entry name" value="Mopterin_synth/thiamin_S_b"/>
</dbReference>
<dbReference type="InterPro" id="IPR003749">
    <property type="entry name" value="ThiS/MoaD-like"/>
</dbReference>
<dbReference type="InterPro" id="IPR012675">
    <property type="entry name" value="Beta-grasp_dom_sf"/>
</dbReference>
<evidence type="ECO:0008006" key="3">
    <source>
        <dbReference type="Google" id="ProtNLM"/>
    </source>
</evidence>
<name>A0ABP8N7T2_9BACT</name>
<reference evidence="2" key="1">
    <citation type="journal article" date="2019" name="Int. J. Syst. Evol. Microbiol.">
        <title>The Global Catalogue of Microorganisms (GCM) 10K type strain sequencing project: providing services to taxonomists for standard genome sequencing and annotation.</title>
        <authorList>
            <consortium name="The Broad Institute Genomics Platform"/>
            <consortium name="The Broad Institute Genome Sequencing Center for Infectious Disease"/>
            <person name="Wu L."/>
            <person name="Ma J."/>
        </authorList>
    </citation>
    <scope>NUCLEOTIDE SEQUENCE [LARGE SCALE GENOMIC DNA]</scope>
    <source>
        <strain evidence="2">JCM 32105</strain>
    </source>
</reference>